<keyword evidence="7" id="KW-0676">Redox-active center</keyword>
<keyword evidence="5" id="KW-0560">Oxidoreductase</keyword>
<dbReference type="EC" id="1.11.1.24" evidence="2"/>
<dbReference type="Gene3D" id="3.40.30.10">
    <property type="entry name" value="Glutaredoxin"/>
    <property type="match status" value="1"/>
</dbReference>
<evidence type="ECO:0000256" key="6">
    <source>
        <dbReference type="ARBA" id="ARBA00023157"/>
    </source>
</evidence>
<evidence type="ECO:0000313" key="13">
    <source>
        <dbReference type="EMBL" id="MCO6050209.1"/>
    </source>
</evidence>
<evidence type="ECO:0000256" key="11">
    <source>
        <dbReference type="ARBA" id="ARBA00049091"/>
    </source>
</evidence>
<dbReference type="Pfam" id="PF00578">
    <property type="entry name" value="AhpC-TSA"/>
    <property type="match status" value="1"/>
</dbReference>
<evidence type="ECO:0000256" key="1">
    <source>
        <dbReference type="ARBA" id="ARBA00003330"/>
    </source>
</evidence>
<keyword evidence="3" id="KW-0575">Peroxidase</keyword>
<dbReference type="InterPro" id="IPR036249">
    <property type="entry name" value="Thioredoxin-like_sf"/>
</dbReference>
<feature type="domain" description="Thioredoxin" evidence="12">
    <location>
        <begin position="48"/>
        <end position="221"/>
    </location>
</feature>
<comment type="catalytic activity">
    <reaction evidence="11">
        <text>a hydroperoxide + [thioredoxin]-dithiol = an alcohol + [thioredoxin]-disulfide + H2O</text>
        <dbReference type="Rhea" id="RHEA:62620"/>
        <dbReference type="Rhea" id="RHEA-COMP:10698"/>
        <dbReference type="Rhea" id="RHEA-COMP:10700"/>
        <dbReference type="ChEBI" id="CHEBI:15377"/>
        <dbReference type="ChEBI" id="CHEBI:29950"/>
        <dbReference type="ChEBI" id="CHEBI:30879"/>
        <dbReference type="ChEBI" id="CHEBI:35924"/>
        <dbReference type="ChEBI" id="CHEBI:50058"/>
        <dbReference type="EC" id="1.11.1.24"/>
    </reaction>
</comment>
<dbReference type="EMBL" id="JAMXQS010000005">
    <property type="protein sequence ID" value="MCO6050209.1"/>
    <property type="molecule type" value="Genomic_DNA"/>
</dbReference>
<evidence type="ECO:0000256" key="4">
    <source>
        <dbReference type="ARBA" id="ARBA00022862"/>
    </source>
</evidence>
<accession>A0ABT1C5W7</accession>
<keyword evidence="4" id="KW-0049">Antioxidant</keyword>
<evidence type="ECO:0000256" key="10">
    <source>
        <dbReference type="ARBA" id="ARBA00042639"/>
    </source>
</evidence>
<sequence>MKLQDKLDTIKDAFENGRFPLRPTTEQLAIMARATKSLIESGQADRALKAGDRAPTFELKDADGETISSRDLLALGPLVLTFYRGVWCPFCNEDLKALEAERLAIEARGARLVAVSPQSQANSRKSKRGNELSFPILSDTNSDLAGAFGIRFTLPDDLIEVYKSFGNELPRINDNPDWVLPMPARYVIGTDGTIAFAEINPDYTKRPEPSELLPVLDGLGVGKVA</sequence>
<evidence type="ECO:0000256" key="8">
    <source>
        <dbReference type="ARBA" id="ARBA00032824"/>
    </source>
</evidence>
<dbReference type="PROSITE" id="PS51352">
    <property type="entry name" value="THIOREDOXIN_2"/>
    <property type="match status" value="1"/>
</dbReference>
<dbReference type="RefSeq" id="WP_252818656.1">
    <property type="nucleotide sequence ID" value="NZ_JAMXQS010000005.1"/>
</dbReference>
<comment type="similarity">
    <text evidence="9">Belongs to the peroxiredoxin family. BCP/PrxQ subfamily.</text>
</comment>
<organism evidence="13 14">
    <name type="scientific">Mesorhizobium liriopis</name>
    <dbReference type="NCBI Taxonomy" id="2953882"/>
    <lineage>
        <taxon>Bacteria</taxon>
        <taxon>Pseudomonadati</taxon>
        <taxon>Pseudomonadota</taxon>
        <taxon>Alphaproteobacteria</taxon>
        <taxon>Hyphomicrobiales</taxon>
        <taxon>Phyllobacteriaceae</taxon>
        <taxon>Mesorhizobium</taxon>
    </lineage>
</organism>
<gene>
    <name evidence="13" type="ORF">NGM99_10475</name>
</gene>
<keyword evidence="6" id="KW-1015">Disulfide bond</keyword>
<reference evidence="13 14" key="1">
    <citation type="submission" date="2022-06" db="EMBL/GenBank/DDBJ databases">
        <title>Mesorhizobium sp. strain RP14 Genome sequencing and assembly.</title>
        <authorList>
            <person name="Kim I."/>
        </authorList>
    </citation>
    <scope>NUCLEOTIDE SEQUENCE [LARGE SCALE GENOMIC DNA]</scope>
    <source>
        <strain evidence="14">RP14(2022)</strain>
    </source>
</reference>
<name>A0ABT1C5W7_9HYPH</name>
<evidence type="ECO:0000256" key="5">
    <source>
        <dbReference type="ARBA" id="ARBA00023002"/>
    </source>
</evidence>
<dbReference type="Proteomes" id="UP001205906">
    <property type="component" value="Unassembled WGS sequence"/>
</dbReference>
<dbReference type="InterPro" id="IPR000866">
    <property type="entry name" value="AhpC/TSA"/>
</dbReference>
<evidence type="ECO:0000256" key="7">
    <source>
        <dbReference type="ARBA" id="ARBA00023284"/>
    </source>
</evidence>
<evidence type="ECO:0000256" key="3">
    <source>
        <dbReference type="ARBA" id="ARBA00022559"/>
    </source>
</evidence>
<evidence type="ECO:0000259" key="12">
    <source>
        <dbReference type="PROSITE" id="PS51352"/>
    </source>
</evidence>
<dbReference type="InterPro" id="IPR013766">
    <property type="entry name" value="Thioredoxin_domain"/>
</dbReference>
<proteinExistence type="inferred from homology"/>
<dbReference type="SUPFAM" id="SSF52833">
    <property type="entry name" value="Thioredoxin-like"/>
    <property type="match status" value="1"/>
</dbReference>
<evidence type="ECO:0000313" key="14">
    <source>
        <dbReference type="Proteomes" id="UP001205906"/>
    </source>
</evidence>
<comment type="caution">
    <text evidence="13">The sequence shown here is derived from an EMBL/GenBank/DDBJ whole genome shotgun (WGS) entry which is preliminary data.</text>
</comment>
<evidence type="ECO:0000256" key="2">
    <source>
        <dbReference type="ARBA" id="ARBA00013017"/>
    </source>
</evidence>
<comment type="function">
    <text evidence="1">Thiol-specific peroxidase that catalyzes the reduction of hydrogen peroxide and organic hydroperoxides to water and alcohols, respectively. Plays a role in cell protection against oxidative stress by detoxifying peroxides and as sensor of hydrogen peroxide-mediated signaling events.</text>
</comment>
<protein>
    <recommendedName>
        <fullName evidence="2">thioredoxin-dependent peroxiredoxin</fullName>
        <ecNumber evidence="2">1.11.1.24</ecNumber>
    </recommendedName>
    <alternativeName>
        <fullName evidence="8">Thioredoxin peroxidase</fullName>
    </alternativeName>
    <alternativeName>
        <fullName evidence="10">Thioredoxin-dependent peroxiredoxin Bcp</fullName>
    </alternativeName>
</protein>
<evidence type="ECO:0000256" key="9">
    <source>
        <dbReference type="ARBA" id="ARBA00038489"/>
    </source>
</evidence>
<keyword evidence="14" id="KW-1185">Reference proteome</keyword>
<dbReference type="CDD" id="cd02970">
    <property type="entry name" value="PRX_like2"/>
    <property type="match status" value="1"/>
</dbReference>
<dbReference type="PANTHER" id="PTHR42801">
    <property type="entry name" value="THIOREDOXIN-DEPENDENT PEROXIDE REDUCTASE"/>
    <property type="match status" value="1"/>
</dbReference>
<dbReference type="PANTHER" id="PTHR42801:SF7">
    <property type="entry name" value="SLL1159 PROTEIN"/>
    <property type="match status" value="1"/>
</dbReference>
<dbReference type="InterPro" id="IPR050924">
    <property type="entry name" value="Peroxiredoxin_BCP/PrxQ"/>
</dbReference>